<dbReference type="InterPro" id="IPR014288">
    <property type="entry name" value="RNA_pol_sigma-B"/>
</dbReference>
<comment type="function">
    <text evidence="5">Sigma factors are initiation factors that promote the attachment of RNA polymerase to specific initiation sites and are then released.</text>
</comment>
<dbReference type="InterPro" id="IPR013325">
    <property type="entry name" value="RNA_pol_sigma_r2"/>
</dbReference>
<dbReference type="InterPro" id="IPR014284">
    <property type="entry name" value="RNA_pol_sigma-70_dom"/>
</dbReference>
<dbReference type="Pfam" id="PF04542">
    <property type="entry name" value="Sigma70_r2"/>
    <property type="match status" value="1"/>
</dbReference>
<keyword evidence="4 5" id="KW-0804">Transcription</keyword>
<protein>
    <recommendedName>
        <fullName evidence="5">RNA polymerase sigma factor</fullName>
    </recommendedName>
</protein>
<dbReference type="PRINTS" id="PR00046">
    <property type="entry name" value="SIGMA70FCT"/>
</dbReference>
<dbReference type="Pfam" id="PF04539">
    <property type="entry name" value="Sigma70_r3"/>
    <property type="match status" value="1"/>
</dbReference>
<feature type="domain" description="RNA polymerase sigma-70" evidence="6">
    <location>
        <begin position="59"/>
        <end position="72"/>
    </location>
</feature>
<dbReference type="AlphaFoldDB" id="A0A6N0I1P8"/>
<dbReference type="InterPro" id="IPR014322">
    <property type="entry name" value="RNA_pol_sigma-B/F/G"/>
</dbReference>
<dbReference type="NCBIfam" id="TIGR02941">
    <property type="entry name" value="Sigma_B"/>
    <property type="match status" value="1"/>
</dbReference>
<evidence type="ECO:0000256" key="4">
    <source>
        <dbReference type="ARBA" id="ARBA00023163"/>
    </source>
</evidence>
<organism evidence="8 9">
    <name type="scientific">Staphylococcus hominis</name>
    <dbReference type="NCBI Taxonomy" id="1290"/>
    <lineage>
        <taxon>Bacteria</taxon>
        <taxon>Bacillati</taxon>
        <taxon>Bacillota</taxon>
        <taxon>Bacilli</taxon>
        <taxon>Bacillales</taxon>
        <taxon>Staphylococcaceae</taxon>
        <taxon>Staphylococcus</taxon>
    </lineage>
</organism>
<evidence type="ECO:0000256" key="2">
    <source>
        <dbReference type="ARBA" id="ARBA00023082"/>
    </source>
</evidence>
<evidence type="ECO:0000313" key="9">
    <source>
        <dbReference type="Proteomes" id="UP000509636"/>
    </source>
</evidence>
<dbReference type="PROSITE" id="PS00715">
    <property type="entry name" value="SIGMA70_1"/>
    <property type="match status" value="1"/>
</dbReference>
<dbReference type="InterPro" id="IPR007630">
    <property type="entry name" value="RNA_pol_sigma70_r4"/>
</dbReference>
<evidence type="ECO:0000256" key="3">
    <source>
        <dbReference type="ARBA" id="ARBA00023125"/>
    </source>
</evidence>
<evidence type="ECO:0000259" key="6">
    <source>
        <dbReference type="PROSITE" id="PS00715"/>
    </source>
</evidence>
<comment type="similarity">
    <text evidence="5">Belongs to the sigma-70 factor family.</text>
</comment>
<accession>A0A6N0I1P8</accession>
<dbReference type="Gene3D" id="1.10.10.10">
    <property type="entry name" value="Winged helix-like DNA-binding domain superfamily/Winged helix DNA-binding domain"/>
    <property type="match status" value="2"/>
</dbReference>
<dbReference type="Pfam" id="PF04545">
    <property type="entry name" value="Sigma70_r4"/>
    <property type="match status" value="1"/>
</dbReference>
<evidence type="ECO:0000256" key="1">
    <source>
        <dbReference type="ARBA" id="ARBA00023015"/>
    </source>
</evidence>
<dbReference type="GO" id="GO:0006352">
    <property type="term" value="P:DNA-templated transcription initiation"/>
    <property type="evidence" value="ECO:0007669"/>
    <property type="project" value="InterPro"/>
</dbReference>
<feature type="domain" description="RNA polymerase sigma-70" evidence="7">
    <location>
        <begin position="224"/>
        <end position="250"/>
    </location>
</feature>
<dbReference type="InterPro" id="IPR036388">
    <property type="entry name" value="WH-like_DNA-bd_sf"/>
</dbReference>
<dbReference type="PROSITE" id="PS00716">
    <property type="entry name" value="SIGMA70_2"/>
    <property type="match status" value="1"/>
</dbReference>
<evidence type="ECO:0000256" key="5">
    <source>
        <dbReference type="RuleBase" id="RU362124"/>
    </source>
</evidence>
<dbReference type="InterPro" id="IPR013324">
    <property type="entry name" value="RNA_pol_sigma_r3/r4-like"/>
</dbReference>
<dbReference type="SUPFAM" id="SSF88946">
    <property type="entry name" value="Sigma2 domain of RNA polymerase sigma factors"/>
    <property type="match status" value="1"/>
</dbReference>
<name>A0A6N0I1P8_STAHO</name>
<dbReference type="PANTHER" id="PTHR30385:SF4">
    <property type="entry name" value="RNA POLYMERASE SIGMA-E FACTOR"/>
    <property type="match status" value="1"/>
</dbReference>
<dbReference type="GO" id="GO:0016987">
    <property type="term" value="F:sigma factor activity"/>
    <property type="evidence" value="ECO:0007669"/>
    <property type="project" value="UniProtKB-KW"/>
</dbReference>
<dbReference type="InterPro" id="IPR007627">
    <property type="entry name" value="RNA_pol_sigma70_r2"/>
</dbReference>
<evidence type="ECO:0000259" key="7">
    <source>
        <dbReference type="PROSITE" id="PS00716"/>
    </source>
</evidence>
<keyword evidence="2 5" id="KW-0731">Sigma factor</keyword>
<dbReference type="NCBIfam" id="TIGR02937">
    <property type="entry name" value="sigma70-ECF"/>
    <property type="match status" value="1"/>
</dbReference>
<dbReference type="CDD" id="cd06171">
    <property type="entry name" value="Sigma70_r4"/>
    <property type="match status" value="1"/>
</dbReference>
<gene>
    <name evidence="8" type="primary">sigB</name>
    <name evidence="8" type="ORF">FOB69_01105</name>
</gene>
<dbReference type="Gene3D" id="1.20.120.1810">
    <property type="match status" value="1"/>
</dbReference>
<keyword evidence="1 5" id="KW-0805">Transcription regulation</keyword>
<evidence type="ECO:0000313" key="8">
    <source>
        <dbReference type="EMBL" id="QKQ28483.1"/>
    </source>
</evidence>
<dbReference type="InterPro" id="IPR007624">
    <property type="entry name" value="RNA_pol_sigma70_r3"/>
</dbReference>
<dbReference type="InterPro" id="IPR000943">
    <property type="entry name" value="RNA_pol_sigma70"/>
</dbReference>
<dbReference type="Proteomes" id="UP000509636">
    <property type="component" value="Chromosome"/>
</dbReference>
<sequence length="266" mass="30670">MTKESKSVNEISPEQINQWIKEHQDNINPHAQDKLVKHYRKLIESLAYKYSKGQSHHEDLVQVGMVGLIGAINRFDISFDRKFEAFLVPTVIGEIKRYLRDKTWSVHVPRRIKEIGPRIKKVGDELTNELGRSPSILEIANRLEVNEEEVLEAMEMGQSYNALSVDHSIEADKDGSTVTLLDIMGQQDDNYDLTEKRMILERILPILSDREREIIQCTFIEGLSQKETGERIGLSQMHVSRLQRTAIRKLQQAASNEIEERPMSSY</sequence>
<reference evidence="8 9" key="1">
    <citation type="submission" date="2019-09" db="EMBL/GenBank/DDBJ databases">
        <title>FDA dAtabase for Regulatory Grade micrObial Sequences (FDA-ARGOS): Supporting development and validation of Infectious Disease Dx tests.</title>
        <authorList>
            <person name="Sciortino C."/>
            <person name="Tallon L."/>
            <person name="Sadzewicz L."/>
            <person name="Vavikolanu K."/>
            <person name="Mehta A."/>
            <person name="Aluvathingal J."/>
            <person name="Nadendla S."/>
            <person name="Nandy P."/>
            <person name="Geyer C."/>
            <person name="Yan Y."/>
            <person name="Sichtig H."/>
        </authorList>
    </citation>
    <scope>NUCLEOTIDE SEQUENCE [LARGE SCALE GENOMIC DNA]</scope>
    <source>
        <strain evidence="8 9">FDAARGOS_661</strain>
    </source>
</reference>
<proteinExistence type="inferred from homology"/>
<keyword evidence="3 5" id="KW-0238">DNA-binding</keyword>
<dbReference type="NCBIfam" id="TIGR02980">
    <property type="entry name" value="SigBFG"/>
    <property type="match status" value="1"/>
</dbReference>
<dbReference type="PANTHER" id="PTHR30385">
    <property type="entry name" value="SIGMA FACTOR F FLAGELLAR"/>
    <property type="match status" value="1"/>
</dbReference>
<dbReference type="EMBL" id="CP054550">
    <property type="protein sequence ID" value="QKQ28483.1"/>
    <property type="molecule type" value="Genomic_DNA"/>
</dbReference>
<dbReference type="SUPFAM" id="SSF88659">
    <property type="entry name" value="Sigma3 and sigma4 domains of RNA polymerase sigma factors"/>
    <property type="match status" value="2"/>
</dbReference>
<dbReference type="GO" id="GO:0003677">
    <property type="term" value="F:DNA binding"/>
    <property type="evidence" value="ECO:0007669"/>
    <property type="project" value="UniProtKB-KW"/>
</dbReference>